<dbReference type="InterPro" id="IPR008778">
    <property type="entry name" value="Pirin_C_dom"/>
</dbReference>
<dbReference type="PIRSF" id="PIRSF006232">
    <property type="entry name" value="Pirin"/>
    <property type="match status" value="1"/>
</dbReference>
<evidence type="ECO:0000313" key="6">
    <source>
        <dbReference type="Proteomes" id="UP000546917"/>
    </source>
</evidence>
<reference evidence="5 6" key="1">
    <citation type="submission" date="2020-05" db="EMBL/GenBank/DDBJ databases">
        <authorList>
            <person name="Zhang R."/>
        </authorList>
    </citation>
    <scope>NUCLEOTIDE SEQUENCE [LARGE SCALE GENOMIC DNA]</scope>
    <source>
        <strain evidence="5 6">DSM 28986</strain>
    </source>
</reference>
<evidence type="ECO:0000256" key="1">
    <source>
        <dbReference type="ARBA" id="ARBA00008416"/>
    </source>
</evidence>
<dbReference type="Pfam" id="PF05726">
    <property type="entry name" value="Pirin_C"/>
    <property type="match status" value="1"/>
</dbReference>
<comment type="caution">
    <text evidence="5">The sequence shown here is derived from an EMBL/GenBank/DDBJ whole genome shotgun (WGS) entry which is preliminary data.</text>
</comment>
<dbReference type="EMBL" id="JABGBP010000252">
    <property type="protein sequence ID" value="NOL60574.1"/>
    <property type="molecule type" value="Genomic_DNA"/>
</dbReference>
<proteinExistence type="inferred from homology"/>
<dbReference type="AlphaFoldDB" id="A0A7K4FNI3"/>
<organism evidence="5 6">
    <name type="scientific">Ferroplasma acidiphilum</name>
    <dbReference type="NCBI Taxonomy" id="74969"/>
    <lineage>
        <taxon>Archaea</taxon>
        <taxon>Methanobacteriati</taxon>
        <taxon>Thermoplasmatota</taxon>
        <taxon>Thermoplasmata</taxon>
        <taxon>Thermoplasmatales</taxon>
        <taxon>Ferroplasmaceae</taxon>
        <taxon>Ferroplasma</taxon>
    </lineage>
</organism>
<sequence length="307" mass="34759">MVKQMEHDFKIIDYIIKGNETHDGAGVKLKRIFGGPNTVQLTDPFLLLDHFGSDCIEDYIAGFPWHPHRGIETITYLLSGKVEHRDSTDHRGTIYPDELQWMTAGSGIFHEEMPKPLDEKNPEELIKAYGMPTLVSGFQLWLNLPAKYKMSTPAYRSIKGSEVPKIEIDGATLKIIAGEYNKVSGMYNSQYGIDPLYLDITMDEDSDFVYRVKDGYTSLIFSITGEGISNGQKLEPDTAAIMSRNGNFIKIHTGNSKYRFILLSGKPLNEPIKWYGPIVMNTDEQIREAISDLNNNNFVREKNPIVE</sequence>
<dbReference type="PANTHER" id="PTHR13903">
    <property type="entry name" value="PIRIN-RELATED"/>
    <property type="match status" value="1"/>
</dbReference>
<evidence type="ECO:0000259" key="3">
    <source>
        <dbReference type="Pfam" id="PF02678"/>
    </source>
</evidence>
<name>A0A7K4FNI3_9ARCH</name>
<dbReference type="Proteomes" id="UP000546917">
    <property type="component" value="Unassembled WGS sequence"/>
</dbReference>
<evidence type="ECO:0000256" key="2">
    <source>
        <dbReference type="RuleBase" id="RU003457"/>
    </source>
</evidence>
<dbReference type="SUPFAM" id="SSF51182">
    <property type="entry name" value="RmlC-like cupins"/>
    <property type="match status" value="1"/>
</dbReference>
<protein>
    <submittedName>
        <fullName evidence="5">Pirin family protein</fullName>
    </submittedName>
</protein>
<dbReference type="Gene3D" id="2.60.120.10">
    <property type="entry name" value="Jelly Rolls"/>
    <property type="match status" value="2"/>
</dbReference>
<dbReference type="InterPro" id="IPR003829">
    <property type="entry name" value="Pirin_N_dom"/>
</dbReference>
<feature type="domain" description="Pirin C-terminal" evidence="4">
    <location>
        <begin position="197"/>
        <end position="298"/>
    </location>
</feature>
<gene>
    <name evidence="5" type="ORF">HLB00_07000</name>
</gene>
<dbReference type="CDD" id="cd02247">
    <property type="entry name" value="cupin_pirin_C"/>
    <property type="match status" value="1"/>
</dbReference>
<dbReference type="PANTHER" id="PTHR13903:SF8">
    <property type="entry name" value="PIRIN"/>
    <property type="match status" value="1"/>
</dbReference>
<feature type="domain" description="Pirin N-terminal" evidence="3">
    <location>
        <begin position="27"/>
        <end position="141"/>
    </location>
</feature>
<dbReference type="InterPro" id="IPR011051">
    <property type="entry name" value="RmlC_Cupin_sf"/>
</dbReference>
<dbReference type="CDD" id="cd02909">
    <property type="entry name" value="cupin_pirin_N"/>
    <property type="match status" value="1"/>
</dbReference>
<evidence type="ECO:0000259" key="4">
    <source>
        <dbReference type="Pfam" id="PF05726"/>
    </source>
</evidence>
<comment type="similarity">
    <text evidence="1 2">Belongs to the pirin family.</text>
</comment>
<dbReference type="InterPro" id="IPR014710">
    <property type="entry name" value="RmlC-like_jellyroll"/>
</dbReference>
<evidence type="ECO:0000313" key="5">
    <source>
        <dbReference type="EMBL" id="NOL60574.1"/>
    </source>
</evidence>
<dbReference type="InterPro" id="IPR012093">
    <property type="entry name" value="Pirin"/>
</dbReference>
<dbReference type="Pfam" id="PF02678">
    <property type="entry name" value="Pirin"/>
    <property type="match status" value="1"/>
</dbReference>
<accession>A0A7K4FNI3</accession>